<protein>
    <submittedName>
        <fullName evidence="2">Integrase, catalytic region</fullName>
    </submittedName>
    <submittedName>
        <fullName evidence="3">Putative transposase</fullName>
    </submittedName>
</protein>
<dbReference type="EMBL" id="CP000103">
    <property type="protein sequence ID" value="ABB74991.1"/>
    <property type="molecule type" value="Genomic_DNA"/>
</dbReference>
<evidence type="ECO:0000313" key="4">
    <source>
        <dbReference type="Proteomes" id="UP000002718"/>
    </source>
</evidence>
<dbReference type="Proteomes" id="UP000236751">
    <property type="component" value="Unassembled WGS sequence"/>
</dbReference>
<dbReference type="GO" id="GO:0003676">
    <property type="term" value="F:nucleic acid binding"/>
    <property type="evidence" value="ECO:0007669"/>
    <property type="project" value="InterPro"/>
</dbReference>
<dbReference type="AlphaFoldDB" id="Q2Y8D0"/>
<organism evidence="2 4">
    <name type="scientific">Nitrosospira multiformis (strain ATCC 25196 / NCIMB 11849 / C 71)</name>
    <dbReference type="NCBI Taxonomy" id="323848"/>
    <lineage>
        <taxon>Bacteria</taxon>
        <taxon>Pseudomonadati</taxon>
        <taxon>Pseudomonadota</taxon>
        <taxon>Betaproteobacteria</taxon>
        <taxon>Nitrosomonadales</taxon>
        <taxon>Nitrosomonadaceae</taxon>
        <taxon>Nitrosospira</taxon>
    </lineage>
</organism>
<accession>Q2Y8D0</accession>
<proteinExistence type="predicted"/>
<feature type="domain" description="Integrase catalytic" evidence="1">
    <location>
        <begin position="1"/>
        <end position="134"/>
    </location>
</feature>
<reference evidence="4" key="1">
    <citation type="submission" date="2005-08" db="EMBL/GenBank/DDBJ databases">
        <title>Complete sequence of chromosome 1 of Nitrosospira multiformis ATCC 25196.</title>
        <authorList>
            <person name="Copeland A."/>
            <person name="Lucas S."/>
            <person name="Lapidus A."/>
            <person name="Barry K."/>
            <person name="Detter J.C."/>
            <person name="Glavina T."/>
            <person name="Hammon N."/>
            <person name="Israni S."/>
            <person name="Pitluck S."/>
            <person name="Chain P."/>
            <person name="Malfatti S."/>
            <person name="Shin M."/>
            <person name="Vergez L."/>
            <person name="Schmutz J."/>
            <person name="Larimer F."/>
            <person name="Land M."/>
            <person name="Hauser L."/>
            <person name="Kyrpides N."/>
            <person name="Lykidis A."/>
            <person name="Richardson P."/>
        </authorList>
    </citation>
    <scope>NUCLEOTIDE SEQUENCE [LARGE SCALE GENOMIC DNA]</scope>
    <source>
        <strain evidence="4">ATCC 25196 / NCIMB 11849 / C 71</strain>
    </source>
</reference>
<dbReference type="SUPFAM" id="SSF53098">
    <property type="entry name" value="Ribonuclease H-like"/>
    <property type="match status" value="1"/>
</dbReference>
<reference evidence="3 5" key="4">
    <citation type="submission" date="2016-10" db="EMBL/GenBank/DDBJ databases">
        <authorList>
            <person name="de Groot N.N."/>
        </authorList>
    </citation>
    <scope>NUCLEOTIDE SEQUENCE [LARGE SCALE GENOMIC DNA]</scope>
    <source>
        <strain evidence="3 5">Nl13</strain>
    </source>
</reference>
<dbReference type="EMBL" id="FNVK01000072">
    <property type="protein sequence ID" value="SEG22727.1"/>
    <property type="molecule type" value="Genomic_DNA"/>
</dbReference>
<dbReference type="KEGG" id="nmu:Nmul_A1693"/>
<dbReference type="PANTHER" id="PTHR47515:SF1">
    <property type="entry name" value="BLR2054 PROTEIN"/>
    <property type="match status" value="1"/>
</dbReference>
<dbReference type="STRING" id="323848.Nmul_A1693"/>
<evidence type="ECO:0000259" key="1">
    <source>
        <dbReference type="PROSITE" id="PS50994"/>
    </source>
</evidence>
<dbReference type="PROSITE" id="PS50994">
    <property type="entry name" value="INTEGRASE"/>
    <property type="match status" value="1"/>
</dbReference>
<dbReference type="Gene3D" id="3.30.420.10">
    <property type="entry name" value="Ribonuclease H-like superfamily/Ribonuclease H"/>
    <property type="match status" value="1"/>
</dbReference>
<gene>
    <name evidence="2" type="ordered locus">Nmul_A1693</name>
    <name evidence="3" type="ORF">SAMN05216403_1721</name>
</gene>
<dbReference type="InterPro" id="IPR012337">
    <property type="entry name" value="RNaseH-like_sf"/>
</dbReference>
<keyword evidence="4" id="KW-1185">Reference proteome</keyword>
<dbReference type="InterPro" id="IPR036397">
    <property type="entry name" value="RNaseH_sf"/>
</dbReference>
<evidence type="ECO:0000313" key="3">
    <source>
        <dbReference type="EMBL" id="SEG22727.1"/>
    </source>
</evidence>
<dbReference type="GO" id="GO:0015074">
    <property type="term" value="P:DNA integration"/>
    <property type="evidence" value="ECO:0007669"/>
    <property type="project" value="InterPro"/>
</dbReference>
<dbReference type="eggNOG" id="COG2801">
    <property type="taxonomic scope" value="Bacteria"/>
</dbReference>
<evidence type="ECO:0000313" key="2">
    <source>
        <dbReference type="EMBL" id="ABB74991.1"/>
    </source>
</evidence>
<dbReference type="PANTHER" id="PTHR47515">
    <property type="entry name" value="LOW CALCIUM RESPONSE LOCUS PROTEIN T"/>
    <property type="match status" value="1"/>
</dbReference>
<name>Q2Y8D0_NITMU</name>
<reference evidence="2 4" key="3">
    <citation type="journal article" date="2008" name="Appl. Environ. Microbiol.">
        <title>Complete genome sequence of Nitrosospira multiformis, an ammonia-oxidizing bacterium from the soil environment.</title>
        <authorList>
            <person name="Norton J.M."/>
            <person name="Klotz M.G."/>
            <person name="Stein L.Y."/>
            <person name="Arp D.J."/>
            <person name="Bottomley P.J."/>
            <person name="Chain P.S."/>
            <person name="Hauser L.J."/>
            <person name="Land M.L."/>
            <person name="Larimer F.W."/>
            <person name="Shin M.W."/>
            <person name="Starkenburg S.R."/>
        </authorList>
    </citation>
    <scope>NUCLEOTIDE SEQUENCE [LARGE SCALE GENOMIC DNA]</scope>
    <source>
        <strain evidence="2">ATCC 25196</strain>
        <strain evidence="4">ATCC 25196 / NCIMB 11849 / C 71</strain>
    </source>
</reference>
<reference evidence="2" key="2">
    <citation type="submission" date="2005-08" db="EMBL/GenBank/DDBJ databases">
        <title>Complete sequence of Chromosome 1 of Nitrosospira multiformis ATCC 25196.</title>
        <authorList>
            <consortium name="US DOE Joint Genome Institute"/>
            <person name="Copeland A."/>
            <person name="Lucas S."/>
            <person name="Lapidus A."/>
            <person name="Barry K."/>
            <person name="Detter J.C."/>
            <person name="Glavina T."/>
            <person name="Hammon N."/>
            <person name="Israni S."/>
            <person name="Pitluck S."/>
            <person name="Chain P."/>
            <person name="Malfatti S."/>
            <person name="Shin M."/>
            <person name="Vergez L."/>
            <person name="Schmutz J."/>
            <person name="Larimer F."/>
            <person name="Land M."/>
            <person name="Hauser L."/>
            <person name="Kyrpides N."/>
            <person name="Lykidis A."/>
            <person name="Richardson P."/>
        </authorList>
    </citation>
    <scope>NUCLEOTIDE SEQUENCE</scope>
    <source>
        <strain evidence="2">ATCC 25196</strain>
    </source>
</reference>
<dbReference type="Proteomes" id="UP000002718">
    <property type="component" value="Chromosome"/>
</dbReference>
<dbReference type="Pfam" id="PF13683">
    <property type="entry name" value="rve_3"/>
    <property type="match status" value="1"/>
</dbReference>
<evidence type="ECO:0000313" key="5">
    <source>
        <dbReference type="Proteomes" id="UP000236751"/>
    </source>
</evidence>
<dbReference type="HOGENOM" id="CLU_027402_31_6_4"/>
<dbReference type="InterPro" id="IPR001584">
    <property type="entry name" value="Integrase_cat-core"/>
</dbReference>
<sequence length="167" mass="19464">MVDNYTRESLAIEVGQSLKGEDVVKTLNHIATRRGLPSIIKVDNGSEFISRVMDKWAYERGIELDFSRPGKPTDNARVESFNGRFRQECLNAHWFLSLEDARRKIDEWRQYYNEMRPHSALQWATPAEFARRARENALPDRPTEPEFSTLDRGAFNRSVQHLLILDL</sequence>